<keyword evidence="2" id="KW-0813">Transport</keyword>
<protein>
    <recommendedName>
        <fullName evidence="9">Amino acid transporter</fullName>
    </recommendedName>
</protein>
<feature type="transmembrane region" description="Helical" evidence="6">
    <location>
        <begin position="168"/>
        <end position="188"/>
    </location>
</feature>
<feature type="transmembrane region" description="Helical" evidence="6">
    <location>
        <begin position="124"/>
        <end position="156"/>
    </location>
</feature>
<evidence type="ECO:0000256" key="2">
    <source>
        <dbReference type="ARBA" id="ARBA00022448"/>
    </source>
</evidence>
<keyword evidence="4 6" id="KW-1133">Transmembrane helix</keyword>
<feature type="transmembrane region" description="Helical" evidence="6">
    <location>
        <begin position="440"/>
        <end position="468"/>
    </location>
</feature>
<dbReference type="PIRSF" id="PIRSF006060">
    <property type="entry name" value="AA_transporter"/>
    <property type="match status" value="1"/>
</dbReference>
<evidence type="ECO:0008006" key="9">
    <source>
        <dbReference type="Google" id="ProtNLM"/>
    </source>
</evidence>
<sequence>MPDIKAKVGTTTTHDKKIVGEALDIDDAALRAQGREAELKRSFSWVGALGLAFGITNSWLGYASCFGLALSYGGGQTAVFGLITAGVVQWIVLLGLAELSSALTSSGGQYHFTYILAPQPFKDFAAYTVGIINVIAWWVTTASGTFLTAISAFGIARFWHPGFASEQWQIYLCYVLVIIISLIPIFTIPHRHIDYLTKTCMYLSVVGFLMVLAITLVMGNGTYHPSNLVEYHGSSGWGAGPALMMSIGIGEYAFGAAGACTHIAEEIPRPSRRVPLVINLTMVVGMVTAVPWILAAATLIQDMESVQNSFLPSLELFYQATKSKSAATFMQAYMTLLYYSCIPSQWITSSRIAWAFSRDNGLPFSRYWNHIHPRYDIPVRTTLLSAGFCLLYGLLYVASSRAFNTIINTAVIMLNLTYTVPQGILATWGRHRLPRRPFDLGAWGYAVNVFSVLWLIVSGTFFCFPVALPTTVGSMNYSSVVLVGIFVLVRLLWIERRKKFSGPVIDWDMLNASNS</sequence>
<reference evidence="7" key="1">
    <citation type="submission" date="2021-01" db="EMBL/GenBank/DDBJ databases">
        <authorList>
            <consortium name="Aspergillus chevalieri M1 genome sequencing consortium"/>
            <person name="Kazuki M."/>
            <person name="Futagami T."/>
        </authorList>
    </citation>
    <scope>NUCLEOTIDE SEQUENCE</scope>
    <source>
        <strain evidence="7">M1</strain>
    </source>
</reference>
<feature type="transmembrane region" description="Helical" evidence="6">
    <location>
        <begin position="276"/>
        <end position="300"/>
    </location>
</feature>
<name>A0A7R7VMT6_ASPCH</name>
<evidence type="ECO:0000313" key="7">
    <source>
        <dbReference type="EMBL" id="BCR87464.1"/>
    </source>
</evidence>
<evidence type="ECO:0000313" key="8">
    <source>
        <dbReference type="Proteomes" id="UP000637239"/>
    </source>
</evidence>
<keyword evidence="8" id="KW-1185">Reference proteome</keyword>
<evidence type="ECO:0000256" key="1">
    <source>
        <dbReference type="ARBA" id="ARBA00004141"/>
    </source>
</evidence>
<feature type="transmembrane region" description="Helical" evidence="6">
    <location>
        <begin position="78"/>
        <end position="103"/>
    </location>
</feature>
<dbReference type="AlphaFoldDB" id="A0A7R7VMT6"/>
<feature type="transmembrane region" description="Helical" evidence="6">
    <location>
        <begin position="200"/>
        <end position="223"/>
    </location>
</feature>
<feature type="transmembrane region" description="Helical" evidence="6">
    <location>
        <begin position="377"/>
        <end position="399"/>
    </location>
</feature>
<dbReference type="Pfam" id="PF13520">
    <property type="entry name" value="AA_permease_2"/>
    <property type="match status" value="1"/>
</dbReference>
<keyword evidence="5 6" id="KW-0472">Membrane</keyword>
<dbReference type="RefSeq" id="XP_043135986.1">
    <property type="nucleotide sequence ID" value="XM_043278181.1"/>
</dbReference>
<evidence type="ECO:0000256" key="4">
    <source>
        <dbReference type="ARBA" id="ARBA00022989"/>
    </source>
</evidence>
<dbReference type="GO" id="GO:0022857">
    <property type="term" value="F:transmembrane transporter activity"/>
    <property type="evidence" value="ECO:0007669"/>
    <property type="project" value="InterPro"/>
</dbReference>
<feature type="transmembrane region" description="Helical" evidence="6">
    <location>
        <begin position="474"/>
        <end position="493"/>
    </location>
</feature>
<dbReference type="PANTHER" id="PTHR45649:SF11">
    <property type="entry name" value="TRANSPORTER, PUTATIVE (EUROFUNG)-RELATED"/>
    <property type="match status" value="1"/>
</dbReference>
<dbReference type="PANTHER" id="PTHR45649">
    <property type="entry name" value="AMINO-ACID PERMEASE BAT1"/>
    <property type="match status" value="1"/>
</dbReference>
<keyword evidence="3 6" id="KW-0812">Transmembrane</keyword>
<proteinExistence type="predicted"/>
<accession>A0A7R7VMT6</accession>
<organism evidence="7 8">
    <name type="scientific">Aspergillus chevalieri</name>
    <name type="common">Eurotium chevalieri</name>
    <dbReference type="NCBI Taxonomy" id="182096"/>
    <lineage>
        <taxon>Eukaryota</taxon>
        <taxon>Fungi</taxon>
        <taxon>Dikarya</taxon>
        <taxon>Ascomycota</taxon>
        <taxon>Pezizomycotina</taxon>
        <taxon>Eurotiomycetes</taxon>
        <taxon>Eurotiomycetidae</taxon>
        <taxon>Eurotiales</taxon>
        <taxon>Aspergillaceae</taxon>
        <taxon>Aspergillus</taxon>
        <taxon>Aspergillus subgen. Aspergillus</taxon>
    </lineage>
</organism>
<dbReference type="GO" id="GO:0016020">
    <property type="term" value="C:membrane"/>
    <property type="evidence" value="ECO:0007669"/>
    <property type="project" value="UniProtKB-SubCell"/>
</dbReference>
<feature type="transmembrane region" description="Helical" evidence="6">
    <location>
        <begin position="243"/>
        <end position="264"/>
    </location>
</feature>
<comment type="subcellular location">
    <subcellularLocation>
        <location evidence="1">Membrane</location>
        <topology evidence="1">Multi-pass membrane protein</topology>
    </subcellularLocation>
</comment>
<dbReference type="EMBL" id="AP024419">
    <property type="protein sequence ID" value="BCR87464.1"/>
    <property type="molecule type" value="Genomic_DNA"/>
</dbReference>
<gene>
    <name evidence="7" type="ORF">ACHE_40028A</name>
</gene>
<dbReference type="Gene3D" id="1.20.1740.10">
    <property type="entry name" value="Amino acid/polyamine transporter I"/>
    <property type="match status" value="1"/>
</dbReference>
<dbReference type="Proteomes" id="UP000637239">
    <property type="component" value="Chromosome 4"/>
</dbReference>
<feature type="transmembrane region" description="Helical" evidence="6">
    <location>
        <begin position="45"/>
        <end position="72"/>
    </location>
</feature>
<evidence type="ECO:0000256" key="5">
    <source>
        <dbReference type="ARBA" id="ARBA00023136"/>
    </source>
</evidence>
<reference evidence="7" key="2">
    <citation type="submission" date="2021-02" db="EMBL/GenBank/DDBJ databases">
        <title>Aspergillus chevalieri M1 genome sequence.</title>
        <authorList>
            <person name="Kadooka C."/>
            <person name="Mori K."/>
            <person name="Futagami T."/>
        </authorList>
    </citation>
    <scope>NUCLEOTIDE SEQUENCE</scope>
    <source>
        <strain evidence="7">M1</strain>
    </source>
</reference>
<feature type="transmembrane region" description="Helical" evidence="6">
    <location>
        <begin position="405"/>
        <end position="428"/>
    </location>
</feature>
<evidence type="ECO:0000256" key="6">
    <source>
        <dbReference type="SAM" id="Phobius"/>
    </source>
</evidence>
<evidence type="ECO:0000256" key="3">
    <source>
        <dbReference type="ARBA" id="ARBA00022692"/>
    </source>
</evidence>
<dbReference type="GeneID" id="66981823"/>
<dbReference type="KEGG" id="ache:ACHE_40028A"/>
<dbReference type="InterPro" id="IPR002293">
    <property type="entry name" value="AA/rel_permease1"/>
</dbReference>